<dbReference type="EMBL" id="NCKW01000012">
    <property type="protein sequence ID" value="POM81827.1"/>
    <property type="molecule type" value="Genomic_DNA"/>
</dbReference>
<reference evidence="1 2" key="1">
    <citation type="journal article" date="2017" name="Genome Biol. Evol.">
        <title>Phytophthora megakarya and P. palmivora, closely related causal agents of cacao black pod rot, underwent increases in genome sizes and gene numbers by different mechanisms.</title>
        <authorList>
            <person name="Ali S.S."/>
            <person name="Shao J."/>
            <person name="Lary D.J."/>
            <person name="Kronmiller B."/>
            <person name="Shen D."/>
            <person name="Strem M.D."/>
            <person name="Amoako-Attah I."/>
            <person name="Akrofi A.Y."/>
            <person name="Begoude B.A."/>
            <person name="Ten Hoopen G.M."/>
            <person name="Coulibaly K."/>
            <person name="Kebe B.I."/>
            <person name="Melnick R.L."/>
            <person name="Guiltinan M.J."/>
            <person name="Tyler B.M."/>
            <person name="Meinhardt L.W."/>
            <person name="Bailey B.A."/>
        </authorList>
    </citation>
    <scope>NUCLEOTIDE SEQUENCE [LARGE SCALE GENOMIC DNA]</scope>
    <source>
        <strain evidence="2">sbr112.9</strain>
    </source>
</reference>
<proteinExistence type="predicted"/>
<comment type="caution">
    <text evidence="1">The sequence shown here is derived from an EMBL/GenBank/DDBJ whole genome shotgun (WGS) entry which is preliminary data.</text>
</comment>
<name>A0A2P4YVK7_9STRA</name>
<accession>A0A2P4YVK7</accession>
<evidence type="ECO:0000313" key="1">
    <source>
        <dbReference type="EMBL" id="POM81827.1"/>
    </source>
</evidence>
<organism evidence="1 2">
    <name type="scientific">Phytophthora palmivora</name>
    <dbReference type="NCBI Taxonomy" id="4796"/>
    <lineage>
        <taxon>Eukaryota</taxon>
        <taxon>Sar</taxon>
        <taxon>Stramenopiles</taxon>
        <taxon>Oomycota</taxon>
        <taxon>Peronosporomycetes</taxon>
        <taxon>Peronosporales</taxon>
        <taxon>Peronosporaceae</taxon>
        <taxon>Phytophthora</taxon>
    </lineage>
</organism>
<keyword evidence="2" id="KW-1185">Reference proteome</keyword>
<dbReference type="OrthoDB" id="125533at2759"/>
<protein>
    <recommendedName>
        <fullName evidence="3">MULE transposase domain-containing protein</fullName>
    </recommendedName>
</protein>
<evidence type="ECO:0000313" key="2">
    <source>
        <dbReference type="Proteomes" id="UP000237271"/>
    </source>
</evidence>
<dbReference type="AlphaFoldDB" id="A0A2P4YVK7"/>
<gene>
    <name evidence="1" type="ORF">PHPALM_144</name>
</gene>
<dbReference type="Proteomes" id="UP000237271">
    <property type="component" value="Unassembled WGS sequence"/>
</dbReference>
<evidence type="ECO:0008006" key="3">
    <source>
        <dbReference type="Google" id="ProtNLM"/>
    </source>
</evidence>
<sequence>MARDNLKYSIASLFIDGTFSIAPTPFQQTLVVMDHDPTYNVYLQIPCWRLKLNVLTVTASTERARSHYHLRIDTNFWHYFTRTWMKTFPSALWNVNLFMATYVDMHNRTNNPIESYNRRVKQAIGVHPTLPEMSTN</sequence>